<evidence type="ECO:0000313" key="1">
    <source>
        <dbReference type="EMBL" id="OGJ03344.1"/>
    </source>
</evidence>
<organism evidence="1 2">
    <name type="scientific">Candidatus Nomurabacteria bacterium RIFCSPLOWO2_12_FULL_46_14</name>
    <dbReference type="NCBI Taxonomy" id="1801797"/>
    <lineage>
        <taxon>Bacteria</taxon>
        <taxon>Candidatus Nomuraibacteriota</taxon>
    </lineage>
</organism>
<evidence type="ECO:0000313" key="2">
    <source>
        <dbReference type="Proteomes" id="UP000176192"/>
    </source>
</evidence>
<gene>
    <name evidence="1" type="ORF">A3G06_01905</name>
</gene>
<dbReference type="AlphaFoldDB" id="A0A1F6YAD2"/>
<protein>
    <submittedName>
        <fullName evidence="1">Uncharacterized protein</fullName>
    </submittedName>
</protein>
<sequence length="410" mass="47117">MPENLKPAITSLVKALKKEGKNRLATAISKNWRKTLLEYSKTINSYRPGAPMEKIFKKAIGKELLRLRYPIHKRREIIKSLEHRRILQTTPHISPAGKPRFFFINWLNSLSLGKQDFFPVAMFSGVPFSNKTRPGRLCRKEGDINLIPSNMQDELVYRNKIPEKMVTVIAGLPSKLKKFLPKAKVGESYTAWALKSSKIIEGKFLHGKPVFFDFNEVASNYLLLAIRDPKHPISKIFFSDKERKMTIRNFKEMVFFYAPVKKGKEKEYEETESFFLKDGFLESPSCKISLDPETLARELKGRLCPGLITGFFIFSFLNHFQCLGSFAQIEYLPLYRDKFAKFPFLKKYNIKKSKAGLTTGGFPFDVNLHVLDVALGEKFAPNENALFGEALLAIKDVLLHQNYSMNLVRK</sequence>
<proteinExistence type="predicted"/>
<dbReference type="EMBL" id="MFVV01000021">
    <property type="protein sequence ID" value="OGJ03344.1"/>
    <property type="molecule type" value="Genomic_DNA"/>
</dbReference>
<reference evidence="1 2" key="1">
    <citation type="journal article" date="2016" name="Nat. Commun.">
        <title>Thousands of microbial genomes shed light on interconnected biogeochemical processes in an aquifer system.</title>
        <authorList>
            <person name="Anantharaman K."/>
            <person name="Brown C.T."/>
            <person name="Hug L.A."/>
            <person name="Sharon I."/>
            <person name="Castelle C.J."/>
            <person name="Probst A.J."/>
            <person name="Thomas B.C."/>
            <person name="Singh A."/>
            <person name="Wilkins M.J."/>
            <person name="Karaoz U."/>
            <person name="Brodie E.L."/>
            <person name="Williams K.H."/>
            <person name="Hubbard S.S."/>
            <person name="Banfield J.F."/>
        </authorList>
    </citation>
    <scope>NUCLEOTIDE SEQUENCE [LARGE SCALE GENOMIC DNA]</scope>
</reference>
<dbReference type="Proteomes" id="UP000176192">
    <property type="component" value="Unassembled WGS sequence"/>
</dbReference>
<accession>A0A1F6YAD2</accession>
<comment type="caution">
    <text evidence="1">The sequence shown here is derived from an EMBL/GenBank/DDBJ whole genome shotgun (WGS) entry which is preliminary data.</text>
</comment>
<name>A0A1F6YAD2_9BACT</name>